<feature type="compositionally biased region" description="Acidic residues" evidence="1">
    <location>
        <begin position="74"/>
        <end position="90"/>
    </location>
</feature>
<dbReference type="Proteomes" id="UP001147752">
    <property type="component" value="Unassembled WGS sequence"/>
</dbReference>
<name>A0A9W9S5N5_9EURO</name>
<feature type="region of interest" description="Disordered" evidence="1">
    <location>
        <begin position="51"/>
        <end position="90"/>
    </location>
</feature>
<evidence type="ECO:0000256" key="1">
    <source>
        <dbReference type="SAM" id="MobiDB-lite"/>
    </source>
</evidence>
<proteinExistence type="predicted"/>
<protein>
    <submittedName>
        <fullName evidence="2">Uncharacterized protein</fullName>
    </submittedName>
</protein>
<sequence>MAWWQVGCQAITQNAGVMEVQHHSPRSTIFGIMRKLQSSPTTIATVCIPYGKLKQSVPPPKDPTPSKKHKTSEREDEAEDEAMDEEEVEL</sequence>
<reference evidence="2" key="1">
    <citation type="submission" date="2022-12" db="EMBL/GenBank/DDBJ databases">
        <authorList>
            <person name="Petersen C."/>
        </authorList>
    </citation>
    <scope>NUCLEOTIDE SEQUENCE</scope>
    <source>
        <strain evidence="2">IBT 3081</strain>
    </source>
</reference>
<evidence type="ECO:0000313" key="2">
    <source>
        <dbReference type="EMBL" id="KAJ5372498.1"/>
    </source>
</evidence>
<dbReference type="AlphaFoldDB" id="A0A9W9S5N5"/>
<dbReference type="EMBL" id="JAPZBT010000002">
    <property type="protein sequence ID" value="KAJ5372498.1"/>
    <property type="molecule type" value="Genomic_DNA"/>
</dbReference>
<dbReference type="RefSeq" id="XP_056578484.1">
    <property type="nucleotide sequence ID" value="XM_056722234.1"/>
</dbReference>
<evidence type="ECO:0000313" key="3">
    <source>
        <dbReference type="Proteomes" id="UP001147752"/>
    </source>
</evidence>
<accession>A0A9W9S5N5</accession>
<organism evidence="2 3">
    <name type="scientific">Penicillium concentricum</name>
    <dbReference type="NCBI Taxonomy" id="293559"/>
    <lineage>
        <taxon>Eukaryota</taxon>
        <taxon>Fungi</taxon>
        <taxon>Dikarya</taxon>
        <taxon>Ascomycota</taxon>
        <taxon>Pezizomycotina</taxon>
        <taxon>Eurotiomycetes</taxon>
        <taxon>Eurotiomycetidae</taxon>
        <taxon>Eurotiales</taxon>
        <taxon>Aspergillaceae</taxon>
        <taxon>Penicillium</taxon>
    </lineage>
</organism>
<keyword evidence="3" id="KW-1185">Reference proteome</keyword>
<gene>
    <name evidence="2" type="ORF">N7517_004504</name>
</gene>
<reference evidence="2" key="2">
    <citation type="journal article" date="2023" name="IMA Fungus">
        <title>Comparative genomic study of the Penicillium genus elucidates a diverse pangenome and 15 lateral gene transfer events.</title>
        <authorList>
            <person name="Petersen C."/>
            <person name="Sorensen T."/>
            <person name="Nielsen M.R."/>
            <person name="Sondergaard T.E."/>
            <person name="Sorensen J.L."/>
            <person name="Fitzpatrick D.A."/>
            <person name="Frisvad J.C."/>
            <person name="Nielsen K.L."/>
        </authorList>
    </citation>
    <scope>NUCLEOTIDE SEQUENCE</scope>
    <source>
        <strain evidence="2">IBT 3081</strain>
    </source>
</reference>
<comment type="caution">
    <text evidence="2">The sequence shown here is derived from an EMBL/GenBank/DDBJ whole genome shotgun (WGS) entry which is preliminary data.</text>
</comment>
<dbReference type="GeneID" id="81461417"/>